<comment type="similarity">
    <text evidence="6">Belongs to the methyltransferase superfamily. METTL16/RlmF family.</text>
</comment>
<dbReference type="InterPro" id="IPR016909">
    <property type="entry name" value="rRNA_lsu_MeTfrase_F"/>
</dbReference>
<dbReference type="AlphaFoldDB" id="A0AAP2CH42"/>
<dbReference type="CDD" id="cd02440">
    <property type="entry name" value="AdoMet_MTases"/>
    <property type="match status" value="1"/>
</dbReference>
<dbReference type="InterPro" id="IPR010286">
    <property type="entry name" value="METTL16/RlmF"/>
</dbReference>
<evidence type="ECO:0000256" key="6">
    <source>
        <dbReference type="HAMAP-Rule" id="MF_01848"/>
    </source>
</evidence>
<dbReference type="InterPro" id="IPR029063">
    <property type="entry name" value="SAM-dependent_MTases_sf"/>
</dbReference>
<dbReference type="NCBIfam" id="NF008725">
    <property type="entry name" value="PRK11727.1"/>
    <property type="match status" value="1"/>
</dbReference>
<proteinExistence type="inferred from homology"/>
<evidence type="ECO:0000256" key="3">
    <source>
        <dbReference type="ARBA" id="ARBA00022603"/>
    </source>
</evidence>
<dbReference type="PANTHER" id="PTHR13393">
    <property type="entry name" value="SAM-DEPENDENT METHYLTRANSFERASE"/>
    <property type="match status" value="1"/>
</dbReference>
<dbReference type="GO" id="GO:0052907">
    <property type="term" value="F:23S rRNA (adenine(1618)-N(6))-methyltransferase activity"/>
    <property type="evidence" value="ECO:0007669"/>
    <property type="project" value="UniProtKB-EC"/>
</dbReference>
<comment type="caution">
    <text evidence="7">The sequence shown here is derived from an EMBL/GenBank/DDBJ whole genome shotgun (WGS) entry which is preliminary data.</text>
</comment>
<keyword evidence="1 6" id="KW-0963">Cytoplasm</keyword>
<reference evidence="7 8" key="1">
    <citation type="submission" date="2021-05" db="EMBL/GenBank/DDBJ databases">
        <authorList>
            <person name="Zhang Z.D."/>
            <person name="Osman G."/>
        </authorList>
    </citation>
    <scope>NUCLEOTIDE SEQUENCE [LARGE SCALE GENOMIC DNA]</scope>
    <source>
        <strain evidence="7 8">KCTC 32217</strain>
    </source>
</reference>
<dbReference type="PIRSF" id="PIRSF029038">
    <property type="entry name" value="Mtase_YbiN_prd"/>
    <property type="match status" value="1"/>
</dbReference>
<dbReference type="GO" id="GO:0070475">
    <property type="term" value="P:rRNA base methylation"/>
    <property type="evidence" value="ECO:0007669"/>
    <property type="project" value="TreeGrafter"/>
</dbReference>
<sequence>MKEIKHNLHPENIHRFGYDFEMLIKADPRFKAFVKPNPYGNLSIEFADPKAVLALNRSLLLAHYQIKGWRLPPDHLCPPIPGRADYLHYVSDLFPDKANLKGLDIGTGASGIYALLGASLFNWDFIASDIDKKSLLNVARILSHNPQLQDKIELRHQENSRFIFRNVLEMDERMDFTICNPPFHTSAKEAAQGTQRKNRNLKLNTKTLNFGGKNNELWYPGGELKFVSLMIRESEGFQKNCTWFTSLISKKENLPHLLKVIEEMGASPKIVDMSQGQKKSRMLAWSYGKL</sequence>
<comment type="catalytic activity">
    <reaction evidence="6">
        <text>adenosine(1618) in 23S rRNA + S-adenosyl-L-methionine = N(6)-methyladenosine(1618) in 23S rRNA + S-adenosyl-L-homocysteine + H(+)</text>
        <dbReference type="Rhea" id="RHEA:16497"/>
        <dbReference type="Rhea" id="RHEA-COMP:10229"/>
        <dbReference type="Rhea" id="RHEA-COMP:10231"/>
        <dbReference type="ChEBI" id="CHEBI:15378"/>
        <dbReference type="ChEBI" id="CHEBI:57856"/>
        <dbReference type="ChEBI" id="CHEBI:59789"/>
        <dbReference type="ChEBI" id="CHEBI:74411"/>
        <dbReference type="ChEBI" id="CHEBI:74449"/>
        <dbReference type="EC" id="2.1.1.181"/>
    </reaction>
</comment>
<comment type="subcellular location">
    <subcellularLocation>
        <location evidence="6">Cytoplasm</location>
    </subcellularLocation>
</comment>
<dbReference type="EC" id="2.1.1.181" evidence="6"/>
<evidence type="ECO:0000313" key="8">
    <source>
        <dbReference type="Proteomes" id="UP001319104"/>
    </source>
</evidence>
<dbReference type="Pfam" id="PF05971">
    <property type="entry name" value="Methyltransf_10"/>
    <property type="match status" value="1"/>
</dbReference>
<comment type="function">
    <text evidence="6">Specifically methylates the adenine in position 1618 of 23S rRNA.</text>
</comment>
<keyword evidence="2 6" id="KW-0698">rRNA processing</keyword>
<keyword evidence="8" id="KW-1185">Reference proteome</keyword>
<dbReference type="Gene3D" id="3.40.50.150">
    <property type="entry name" value="Vaccinia Virus protein VP39"/>
    <property type="match status" value="1"/>
</dbReference>
<name>A0AAP2CH42_9BACT</name>
<evidence type="ECO:0000256" key="2">
    <source>
        <dbReference type="ARBA" id="ARBA00022552"/>
    </source>
</evidence>
<evidence type="ECO:0000313" key="7">
    <source>
        <dbReference type="EMBL" id="MBS9524638.1"/>
    </source>
</evidence>
<accession>A0AAP2CH42</accession>
<keyword evidence="4 6" id="KW-0808">Transferase</keyword>
<keyword evidence="3 6" id="KW-0489">Methyltransferase</keyword>
<keyword evidence="5 6" id="KW-0949">S-adenosyl-L-methionine</keyword>
<dbReference type="PANTHER" id="PTHR13393:SF0">
    <property type="entry name" value="RNA N6-ADENOSINE-METHYLTRANSFERASE METTL16"/>
    <property type="match status" value="1"/>
</dbReference>
<dbReference type="SUPFAM" id="SSF53335">
    <property type="entry name" value="S-adenosyl-L-methionine-dependent methyltransferases"/>
    <property type="match status" value="1"/>
</dbReference>
<dbReference type="GO" id="GO:0005737">
    <property type="term" value="C:cytoplasm"/>
    <property type="evidence" value="ECO:0007669"/>
    <property type="project" value="UniProtKB-SubCell"/>
</dbReference>
<protein>
    <recommendedName>
        <fullName evidence="6">Ribosomal RNA large subunit methyltransferase F</fullName>
        <ecNumber evidence="6">2.1.1.181</ecNumber>
    </recommendedName>
    <alternativeName>
        <fullName evidence="6">23S rRNA mA1618 methyltransferase</fullName>
    </alternativeName>
    <alternativeName>
        <fullName evidence="6">rRNA adenine N-6-methyltransferase</fullName>
    </alternativeName>
</protein>
<evidence type="ECO:0000256" key="4">
    <source>
        <dbReference type="ARBA" id="ARBA00022679"/>
    </source>
</evidence>
<dbReference type="RefSeq" id="WP_213945484.1">
    <property type="nucleotide sequence ID" value="NZ_JAHCMY010000005.1"/>
</dbReference>
<evidence type="ECO:0000256" key="1">
    <source>
        <dbReference type="ARBA" id="ARBA00022490"/>
    </source>
</evidence>
<gene>
    <name evidence="6 7" type="primary">rlmF</name>
    <name evidence="7" type="ORF">KI659_11510</name>
</gene>
<dbReference type="HAMAP" id="MF_01848">
    <property type="entry name" value="23SrRNA_methyltr_F"/>
    <property type="match status" value="1"/>
</dbReference>
<evidence type="ECO:0000256" key="5">
    <source>
        <dbReference type="ARBA" id="ARBA00022691"/>
    </source>
</evidence>
<organism evidence="7 8">
    <name type="scientific">Litoribacter ruber</name>
    <dbReference type="NCBI Taxonomy" id="702568"/>
    <lineage>
        <taxon>Bacteria</taxon>
        <taxon>Pseudomonadati</taxon>
        <taxon>Bacteroidota</taxon>
        <taxon>Cytophagia</taxon>
        <taxon>Cytophagales</taxon>
        <taxon>Cyclobacteriaceae</taxon>
        <taxon>Litoribacter</taxon>
    </lineage>
</organism>
<dbReference type="Proteomes" id="UP001319104">
    <property type="component" value="Unassembled WGS sequence"/>
</dbReference>
<dbReference type="EMBL" id="JAHCMY010000005">
    <property type="protein sequence ID" value="MBS9524638.1"/>
    <property type="molecule type" value="Genomic_DNA"/>
</dbReference>